<dbReference type="EMBL" id="LAZR01043813">
    <property type="protein sequence ID" value="KKL06189.1"/>
    <property type="molecule type" value="Genomic_DNA"/>
</dbReference>
<evidence type="ECO:0000313" key="1">
    <source>
        <dbReference type="EMBL" id="KKL06189.1"/>
    </source>
</evidence>
<accession>A0A0F9A9J5</accession>
<comment type="caution">
    <text evidence="1">The sequence shown here is derived from an EMBL/GenBank/DDBJ whole genome shotgun (WGS) entry which is preliminary data.</text>
</comment>
<sequence length="25" mass="2845">LQLFLSEIALANRQKSDLIAVFVKK</sequence>
<reference evidence="1" key="1">
    <citation type="journal article" date="2015" name="Nature">
        <title>Complex archaea that bridge the gap between prokaryotes and eukaryotes.</title>
        <authorList>
            <person name="Spang A."/>
            <person name="Saw J.H."/>
            <person name="Jorgensen S.L."/>
            <person name="Zaremba-Niedzwiedzka K."/>
            <person name="Martijn J."/>
            <person name="Lind A.E."/>
            <person name="van Eijk R."/>
            <person name="Schleper C."/>
            <person name="Guy L."/>
            <person name="Ettema T.J."/>
        </authorList>
    </citation>
    <scope>NUCLEOTIDE SEQUENCE</scope>
</reference>
<protein>
    <submittedName>
        <fullName evidence="1">Uncharacterized protein</fullName>
    </submittedName>
</protein>
<dbReference type="AlphaFoldDB" id="A0A0F9A9J5"/>
<name>A0A0F9A9J5_9ZZZZ</name>
<gene>
    <name evidence="1" type="ORF">LCGC14_2598510</name>
</gene>
<organism evidence="1">
    <name type="scientific">marine sediment metagenome</name>
    <dbReference type="NCBI Taxonomy" id="412755"/>
    <lineage>
        <taxon>unclassified sequences</taxon>
        <taxon>metagenomes</taxon>
        <taxon>ecological metagenomes</taxon>
    </lineage>
</organism>
<feature type="non-terminal residue" evidence="1">
    <location>
        <position position="1"/>
    </location>
</feature>
<proteinExistence type="predicted"/>